<dbReference type="Proteomes" id="UP000790709">
    <property type="component" value="Unassembled WGS sequence"/>
</dbReference>
<sequence length="101" mass="10646">MNGGQAGNLDADIARLNTLLSRDNLNANEETDLSELLARLESADGVAKGVEDRLDDILGTLDSLLTTLENKHKGNSCQPGDSSTSPSHRPGVEVTSESKPS</sequence>
<proteinExistence type="predicted"/>
<gene>
    <name evidence="1" type="ORF">BV22DRAFT_1032006</name>
</gene>
<protein>
    <submittedName>
        <fullName evidence="1">Uncharacterized protein</fullName>
    </submittedName>
</protein>
<evidence type="ECO:0000313" key="1">
    <source>
        <dbReference type="EMBL" id="KAH7927254.1"/>
    </source>
</evidence>
<reference evidence="1" key="1">
    <citation type="journal article" date="2021" name="New Phytol.">
        <title>Evolutionary innovations through gain and loss of genes in the ectomycorrhizal Boletales.</title>
        <authorList>
            <person name="Wu G."/>
            <person name="Miyauchi S."/>
            <person name="Morin E."/>
            <person name="Kuo A."/>
            <person name="Drula E."/>
            <person name="Varga T."/>
            <person name="Kohler A."/>
            <person name="Feng B."/>
            <person name="Cao Y."/>
            <person name="Lipzen A."/>
            <person name="Daum C."/>
            <person name="Hundley H."/>
            <person name="Pangilinan J."/>
            <person name="Johnson J."/>
            <person name="Barry K."/>
            <person name="LaButti K."/>
            <person name="Ng V."/>
            <person name="Ahrendt S."/>
            <person name="Min B."/>
            <person name="Choi I.G."/>
            <person name="Park H."/>
            <person name="Plett J.M."/>
            <person name="Magnuson J."/>
            <person name="Spatafora J.W."/>
            <person name="Nagy L.G."/>
            <person name="Henrissat B."/>
            <person name="Grigoriev I.V."/>
            <person name="Yang Z.L."/>
            <person name="Xu J."/>
            <person name="Martin F.M."/>
        </authorList>
    </citation>
    <scope>NUCLEOTIDE SEQUENCE</scope>
    <source>
        <strain evidence="1">KUC20120723A-06</strain>
    </source>
</reference>
<comment type="caution">
    <text evidence="1">The sequence shown here is derived from an EMBL/GenBank/DDBJ whole genome shotgun (WGS) entry which is preliminary data.</text>
</comment>
<organism evidence="1 2">
    <name type="scientific">Leucogyrophana mollusca</name>
    <dbReference type="NCBI Taxonomy" id="85980"/>
    <lineage>
        <taxon>Eukaryota</taxon>
        <taxon>Fungi</taxon>
        <taxon>Dikarya</taxon>
        <taxon>Basidiomycota</taxon>
        <taxon>Agaricomycotina</taxon>
        <taxon>Agaricomycetes</taxon>
        <taxon>Agaricomycetidae</taxon>
        <taxon>Boletales</taxon>
        <taxon>Boletales incertae sedis</taxon>
        <taxon>Leucogyrophana</taxon>
    </lineage>
</organism>
<keyword evidence="2" id="KW-1185">Reference proteome</keyword>
<dbReference type="EMBL" id="MU266369">
    <property type="protein sequence ID" value="KAH7927254.1"/>
    <property type="molecule type" value="Genomic_DNA"/>
</dbReference>
<accession>A0ACB8BNG0</accession>
<evidence type="ECO:0000313" key="2">
    <source>
        <dbReference type="Proteomes" id="UP000790709"/>
    </source>
</evidence>
<name>A0ACB8BNG0_9AGAM</name>